<dbReference type="AlphaFoldDB" id="A0AAV8ABM6"/>
<dbReference type="NCBIfam" id="TIGR01882">
    <property type="entry name" value="peptidase-T"/>
    <property type="match status" value="1"/>
</dbReference>
<dbReference type="InterPro" id="IPR010161">
    <property type="entry name" value="Peptidase_M20B"/>
</dbReference>
<dbReference type="Gene3D" id="3.40.630.10">
    <property type="entry name" value="Zn peptidases"/>
    <property type="match status" value="1"/>
</dbReference>
<feature type="domain" description="Peptidase M20 dimerisation" evidence="9">
    <location>
        <begin position="218"/>
        <end position="319"/>
    </location>
</feature>
<evidence type="ECO:0000259" key="9">
    <source>
        <dbReference type="Pfam" id="PF07687"/>
    </source>
</evidence>
<dbReference type="InterPro" id="IPR011650">
    <property type="entry name" value="Peptidase_M20_dimer"/>
</dbReference>
<dbReference type="PANTHER" id="PTHR42994">
    <property type="entry name" value="PEPTIDASE T"/>
    <property type="match status" value="1"/>
</dbReference>
<dbReference type="SUPFAM" id="SSF55031">
    <property type="entry name" value="Bacterial exopeptidase dimerisation domain"/>
    <property type="match status" value="1"/>
</dbReference>
<evidence type="ECO:0000256" key="2">
    <source>
        <dbReference type="ARBA" id="ARBA00006247"/>
    </source>
</evidence>
<dbReference type="GO" id="GO:0006508">
    <property type="term" value="P:proteolysis"/>
    <property type="evidence" value="ECO:0007669"/>
    <property type="project" value="UniProtKB-KW"/>
</dbReference>
<gene>
    <name evidence="10" type="ORF">M0812_06409</name>
</gene>
<evidence type="ECO:0000256" key="7">
    <source>
        <dbReference type="ARBA" id="ARBA00022833"/>
    </source>
</evidence>
<dbReference type="SUPFAM" id="SSF53187">
    <property type="entry name" value="Zn-dependent exopeptidases"/>
    <property type="match status" value="1"/>
</dbReference>
<comment type="similarity">
    <text evidence="2">Belongs to the peptidase M20A family.</text>
</comment>
<dbReference type="GO" id="GO:0045148">
    <property type="term" value="F:tripeptide aminopeptidase activity"/>
    <property type="evidence" value="ECO:0007669"/>
    <property type="project" value="InterPro"/>
</dbReference>
<protein>
    <submittedName>
        <fullName evidence="10">Peptidase t</fullName>
    </submittedName>
</protein>
<sequence>MKRLELLKESTVVDRFIRYAKINTQSCEESKTVPTTERQKDLANLLVKELKELGLKVEMDEFGYVYSVLESNLENEEYEIPVIAFLAHMDTSPESSGENVKPLIHKNYQGGKIELPLNNVILDPEESVELKKLIGQSIITSSGDTLLGADDKGGVSSIMDTLNFFVNHPEIKHGEIRIGFTIDEEVGQGTDNLSLEKLGNPKYGYTIDGGSVGEVESENFNADTVKIVFKGFNVHPGYAKNKMVNAIKLAGEFLELLPKTKMSPETTENYEGYVHPYKMTGSPTESEIIFLIRDFDLVELKKSEDLLKELAEKVVNKYNKAQLEFTVIESYRNMKEIIDPLPFLVDFAKIAIEKTGIKPVQVPIRGGTDGSTLSFMGLPCPNLSAGGYNFHSVKEYTSVENLQNIVDMIIELVITWKEEYPKLKKK</sequence>
<dbReference type="PROSITE" id="PS00758">
    <property type="entry name" value="ARGE_DAPE_CPG2_1"/>
    <property type="match status" value="1"/>
</dbReference>
<accession>A0AAV8ABM6</accession>
<dbReference type="GO" id="GO:0008237">
    <property type="term" value="F:metallopeptidase activity"/>
    <property type="evidence" value="ECO:0007669"/>
    <property type="project" value="UniProtKB-KW"/>
</dbReference>
<evidence type="ECO:0000256" key="5">
    <source>
        <dbReference type="ARBA" id="ARBA00022723"/>
    </source>
</evidence>
<dbReference type="PANTHER" id="PTHR42994:SF1">
    <property type="entry name" value="PEPTIDASE T"/>
    <property type="match status" value="1"/>
</dbReference>
<evidence type="ECO:0000256" key="1">
    <source>
        <dbReference type="ARBA" id="ARBA00001947"/>
    </source>
</evidence>
<evidence type="ECO:0000256" key="6">
    <source>
        <dbReference type="ARBA" id="ARBA00022801"/>
    </source>
</evidence>
<dbReference type="NCBIfam" id="NF003976">
    <property type="entry name" value="PRK05469.1"/>
    <property type="match status" value="1"/>
</dbReference>
<evidence type="ECO:0000313" key="11">
    <source>
        <dbReference type="Proteomes" id="UP001146793"/>
    </source>
</evidence>
<dbReference type="InterPro" id="IPR036264">
    <property type="entry name" value="Bact_exopeptidase_dim_dom"/>
</dbReference>
<dbReference type="GO" id="GO:0006518">
    <property type="term" value="P:peptide metabolic process"/>
    <property type="evidence" value="ECO:0007669"/>
    <property type="project" value="InterPro"/>
</dbReference>
<organism evidence="10 11">
    <name type="scientific">Anaeramoeba flamelloides</name>
    <dbReference type="NCBI Taxonomy" id="1746091"/>
    <lineage>
        <taxon>Eukaryota</taxon>
        <taxon>Metamonada</taxon>
        <taxon>Anaeramoebidae</taxon>
        <taxon>Anaeramoeba</taxon>
    </lineage>
</organism>
<dbReference type="EMBL" id="JANTQA010000012">
    <property type="protein sequence ID" value="KAJ3450240.1"/>
    <property type="molecule type" value="Genomic_DNA"/>
</dbReference>
<dbReference type="Pfam" id="PF07687">
    <property type="entry name" value="M20_dimer"/>
    <property type="match status" value="1"/>
</dbReference>
<comment type="similarity">
    <text evidence="3">Belongs to the peptidase M20B family.</text>
</comment>
<keyword evidence="4" id="KW-0645">Protease</keyword>
<keyword evidence="5" id="KW-0479">Metal-binding</keyword>
<comment type="caution">
    <text evidence="10">The sequence shown here is derived from an EMBL/GenBank/DDBJ whole genome shotgun (WGS) entry which is preliminary data.</text>
</comment>
<evidence type="ECO:0000313" key="10">
    <source>
        <dbReference type="EMBL" id="KAJ3450240.1"/>
    </source>
</evidence>
<dbReference type="InterPro" id="IPR001261">
    <property type="entry name" value="ArgE/DapE_CS"/>
</dbReference>
<dbReference type="Gene3D" id="3.30.70.360">
    <property type="match status" value="1"/>
</dbReference>
<evidence type="ECO:0000256" key="8">
    <source>
        <dbReference type="ARBA" id="ARBA00023049"/>
    </source>
</evidence>
<dbReference type="GO" id="GO:0005829">
    <property type="term" value="C:cytosol"/>
    <property type="evidence" value="ECO:0007669"/>
    <property type="project" value="TreeGrafter"/>
</dbReference>
<dbReference type="NCBIfam" id="NF009920">
    <property type="entry name" value="PRK13381.1"/>
    <property type="match status" value="1"/>
</dbReference>
<name>A0AAV8ABM6_9EUKA</name>
<dbReference type="PIRSF" id="PIRSF037215">
    <property type="entry name" value="Peptidase_M20B"/>
    <property type="match status" value="1"/>
</dbReference>
<keyword evidence="8" id="KW-0482">Metalloprotease</keyword>
<dbReference type="GO" id="GO:0008270">
    <property type="term" value="F:zinc ion binding"/>
    <property type="evidence" value="ECO:0007669"/>
    <property type="project" value="InterPro"/>
</dbReference>
<dbReference type="Pfam" id="PF01546">
    <property type="entry name" value="Peptidase_M20"/>
    <property type="match status" value="1"/>
</dbReference>
<comment type="cofactor">
    <cofactor evidence="1">
        <name>Zn(2+)</name>
        <dbReference type="ChEBI" id="CHEBI:29105"/>
    </cofactor>
</comment>
<dbReference type="InterPro" id="IPR002933">
    <property type="entry name" value="Peptidase_M20"/>
</dbReference>
<keyword evidence="6" id="KW-0378">Hydrolase</keyword>
<dbReference type="Proteomes" id="UP001146793">
    <property type="component" value="Unassembled WGS sequence"/>
</dbReference>
<evidence type="ECO:0000256" key="4">
    <source>
        <dbReference type="ARBA" id="ARBA00022670"/>
    </source>
</evidence>
<keyword evidence="7" id="KW-0862">Zinc</keyword>
<proteinExistence type="inferred from homology"/>
<evidence type="ECO:0000256" key="3">
    <source>
        <dbReference type="ARBA" id="ARBA00009692"/>
    </source>
</evidence>
<dbReference type="PROSITE" id="PS00759">
    <property type="entry name" value="ARGE_DAPE_CPG2_2"/>
    <property type="match status" value="1"/>
</dbReference>
<reference evidence="10" key="1">
    <citation type="submission" date="2022-08" db="EMBL/GenBank/DDBJ databases">
        <title>Novel sulphate-reducing endosymbionts in the free-living metamonad Anaeramoeba.</title>
        <authorList>
            <person name="Jerlstrom-Hultqvist J."/>
            <person name="Cepicka I."/>
            <person name="Gallot-Lavallee L."/>
            <person name="Salas-Leiva D."/>
            <person name="Curtis B.A."/>
            <person name="Zahonova K."/>
            <person name="Pipaliya S."/>
            <person name="Dacks J."/>
            <person name="Roger A.J."/>
        </authorList>
    </citation>
    <scope>NUCLEOTIDE SEQUENCE</scope>
    <source>
        <strain evidence="10">Busselton2</strain>
    </source>
</reference>